<dbReference type="EMBL" id="CP041186">
    <property type="protein sequence ID" value="QDG50456.1"/>
    <property type="molecule type" value="Genomic_DNA"/>
</dbReference>
<sequence>MQGQFGVFSSHANKVVAVTRKAMSSIERFSACVVVVVCLLFSHPTVASAQDFEDPRGRPAGSVWSPSWEQPDWFDAALTGGLFAGGAAIQFGLGAPTRPRWIGPVLADGFMRDSLLATSANGLSLAGGASDILLYSLIASPLLVQPGLAWMGLGDANAAANLALINAQALGVTFFSTVALKHTIGRQRPPIGACWDDPNASPTCKERDTLSFPSGHTSMAFAGAGLVCLNHEVLSPLGGGWDRAACYTALSAATATGVLRMVANKHYLTDVVAGAALGLTAGYLLPKWLYFGFGDAEDGVLGEHDASVTPSVGEVNGVNFSFTW</sequence>
<gene>
    <name evidence="8" type="ORF">FIV42_06825</name>
</gene>
<dbReference type="GO" id="GO:0016020">
    <property type="term" value="C:membrane"/>
    <property type="evidence" value="ECO:0007669"/>
    <property type="project" value="UniProtKB-SubCell"/>
</dbReference>
<name>A0A4Y6PQ45_PERCE</name>
<dbReference type="Gene3D" id="1.20.144.10">
    <property type="entry name" value="Phosphatidic acid phosphatase type 2/haloperoxidase"/>
    <property type="match status" value="1"/>
</dbReference>
<dbReference type="GO" id="GO:0008195">
    <property type="term" value="F:phosphatidate phosphatase activity"/>
    <property type="evidence" value="ECO:0007669"/>
    <property type="project" value="TreeGrafter"/>
</dbReference>
<feature type="transmembrane region" description="Helical" evidence="6">
    <location>
        <begin position="267"/>
        <end position="285"/>
    </location>
</feature>
<feature type="transmembrane region" description="Helical" evidence="6">
    <location>
        <begin position="115"/>
        <end position="138"/>
    </location>
</feature>
<keyword evidence="5 6" id="KW-0472">Membrane</keyword>
<dbReference type="Pfam" id="PF01569">
    <property type="entry name" value="PAP2"/>
    <property type="match status" value="1"/>
</dbReference>
<organism evidence="8 9">
    <name type="scientific">Persicimonas caeni</name>
    <dbReference type="NCBI Taxonomy" id="2292766"/>
    <lineage>
        <taxon>Bacteria</taxon>
        <taxon>Deltaproteobacteria</taxon>
        <taxon>Bradymonadales</taxon>
        <taxon>Bradymonadaceae</taxon>
        <taxon>Persicimonas</taxon>
    </lineage>
</organism>
<evidence type="ECO:0000313" key="9">
    <source>
        <dbReference type="Proteomes" id="UP000315995"/>
    </source>
</evidence>
<evidence type="ECO:0000259" key="7">
    <source>
        <dbReference type="SMART" id="SM00014"/>
    </source>
</evidence>
<feature type="domain" description="Phosphatidic acid phosphatase type 2/haloperoxidase" evidence="7">
    <location>
        <begin position="162"/>
        <end position="286"/>
    </location>
</feature>
<dbReference type="InterPro" id="IPR043216">
    <property type="entry name" value="PAP-like"/>
</dbReference>
<comment type="subcellular location">
    <subcellularLocation>
        <location evidence="1">Membrane</location>
        <topology evidence="1">Multi-pass membrane protein</topology>
    </subcellularLocation>
</comment>
<feature type="transmembrane region" description="Helical" evidence="6">
    <location>
        <begin position="73"/>
        <end position="94"/>
    </location>
</feature>
<dbReference type="PANTHER" id="PTHR10165">
    <property type="entry name" value="LIPID PHOSPHATE PHOSPHATASE"/>
    <property type="match status" value="1"/>
</dbReference>
<evidence type="ECO:0000256" key="4">
    <source>
        <dbReference type="ARBA" id="ARBA00022989"/>
    </source>
</evidence>
<accession>A0A4Y6PQ45</accession>
<proteinExistence type="inferred from homology"/>
<comment type="similarity">
    <text evidence="2">Belongs to the PA-phosphatase related phosphoesterase family.</text>
</comment>
<feature type="transmembrane region" description="Helical" evidence="6">
    <location>
        <begin position="158"/>
        <end position="180"/>
    </location>
</feature>
<dbReference type="OrthoDB" id="5493667at2"/>
<evidence type="ECO:0000256" key="2">
    <source>
        <dbReference type="ARBA" id="ARBA00008816"/>
    </source>
</evidence>
<protein>
    <submittedName>
        <fullName evidence="8">Phosphatase PAP2 family protein</fullName>
    </submittedName>
</protein>
<dbReference type="SUPFAM" id="SSF48317">
    <property type="entry name" value="Acid phosphatase/Vanadium-dependent haloperoxidase"/>
    <property type="match status" value="1"/>
</dbReference>
<dbReference type="Proteomes" id="UP000315995">
    <property type="component" value="Chromosome"/>
</dbReference>
<dbReference type="GO" id="GO:0046839">
    <property type="term" value="P:phospholipid dephosphorylation"/>
    <property type="evidence" value="ECO:0007669"/>
    <property type="project" value="TreeGrafter"/>
</dbReference>
<evidence type="ECO:0000256" key="6">
    <source>
        <dbReference type="SAM" id="Phobius"/>
    </source>
</evidence>
<reference evidence="8 9" key="1">
    <citation type="submission" date="2019-06" db="EMBL/GenBank/DDBJ databases">
        <title>Persicimonas caeni gen. nov., sp. nov., a predatory bacterium isolated from solar saltern.</title>
        <authorList>
            <person name="Wang S."/>
        </authorList>
    </citation>
    <scope>NUCLEOTIDE SEQUENCE [LARGE SCALE GENOMIC DNA]</scope>
    <source>
        <strain evidence="8 9">YN101</strain>
    </source>
</reference>
<dbReference type="InterPro" id="IPR036938">
    <property type="entry name" value="PAP2/HPO_sf"/>
</dbReference>
<keyword evidence="4 6" id="KW-1133">Transmembrane helix</keyword>
<dbReference type="PANTHER" id="PTHR10165:SF35">
    <property type="entry name" value="RE23632P"/>
    <property type="match status" value="1"/>
</dbReference>
<dbReference type="SMART" id="SM00014">
    <property type="entry name" value="acidPPc"/>
    <property type="match status" value="1"/>
</dbReference>
<keyword evidence="9" id="KW-1185">Reference proteome</keyword>
<dbReference type="GO" id="GO:0006644">
    <property type="term" value="P:phospholipid metabolic process"/>
    <property type="evidence" value="ECO:0007669"/>
    <property type="project" value="InterPro"/>
</dbReference>
<accession>A0A5B8Y2Y7</accession>
<dbReference type="InterPro" id="IPR000326">
    <property type="entry name" value="PAP2/HPO"/>
</dbReference>
<evidence type="ECO:0000256" key="1">
    <source>
        <dbReference type="ARBA" id="ARBA00004141"/>
    </source>
</evidence>
<evidence type="ECO:0000313" key="8">
    <source>
        <dbReference type="EMBL" id="QDG50456.1"/>
    </source>
</evidence>
<evidence type="ECO:0000256" key="5">
    <source>
        <dbReference type="ARBA" id="ARBA00023136"/>
    </source>
</evidence>
<evidence type="ECO:0000256" key="3">
    <source>
        <dbReference type="ARBA" id="ARBA00022692"/>
    </source>
</evidence>
<dbReference type="AlphaFoldDB" id="A0A4Y6PQ45"/>
<keyword evidence="3 6" id="KW-0812">Transmembrane</keyword>